<dbReference type="InterPro" id="IPR020904">
    <property type="entry name" value="Sc_DH/Rdtase_CS"/>
</dbReference>
<dbReference type="InterPro" id="IPR002347">
    <property type="entry name" value="SDR_fam"/>
</dbReference>
<keyword evidence="4" id="KW-1185">Reference proteome</keyword>
<dbReference type="EMBL" id="RBZU01000015">
    <property type="protein sequence ID" value="RKP46253.1"/>
    <property type="molecule type" value="Genomic_DNA"/>
</dbReference>
<dbReference type="Pfam" id="PF13561">
    <property type="entry name" value="adh_short_C2"/>
    <property type="match status" value="1"/>
</dbReference>
<evidence type="ECO:0000256" key="1">
    <source>
        <dbReference type="ARBA" id="ARBA00006484"/>
    </source>
</evidence>
<comment type="caution">
    <text evidence="3">The sequence shown here is derived from an EMBL/GenBank/DDBJ whole genome shotgun (WGS) entry which is preliminary data.</text>
</comment>
<dbReference type="PROSITE" id="PS00061">
    <property type="entry name" value="ADH_SHORT"/>
    <property type="match status" value="1"/>
</dbReference>
<sequence length="267" mass="28536">MSTILNQLFSLDGKVALVTGGGGAIGSELALALAKAGARIALHDVDSTRLERAKTAIENAGGTVQTFVADTREPEAAKRLVDSVAERFDGLDILVNSIGANRRKRIDAVTSEDFDAVVDVNFKSVYFLSQAVHPHLKRRGGGKIVHLSSLSAKHAFNTISVYAASKAAVSQLTRAQAHEWVADNIQVNAIEPGFVQTEFTRPLWDDTYRAQWFKDFIPAGRLAKPADLVGTLLLLVSPASAYITGQSIVVDGGVLSGATWEEPVRAA</sequence>
<dbReference type="Proteomes" id="UP000270342">
    <property type="component" value="Unassembled WGS sequence"/>
</dbReference>
<evidence type="ECO:0000313" key="4">
    <source>
        <dbReference type="Proteomes" id="UP000270342"/>
    </source>
</evidence>
<protein>
    <submittedName>
        <fullName evidence="3">Glucose 1-dehydrogenase</fullName>
        <ecNumber evidence="3">1.1.1.47</ecNumber>
    </submittedName>
</protein>
<keyword evidence="2 3" id="KW-0560">Oxidoreductase</keyword>
<dbReference type="AlphaFoldDB" id="A0A494XF71"/>
<dbReference type="InterPro" id="IPR036291">
    <property type="entry name" value="NAD(P)-bd_dom_sf"/>
</dbReference>
<organism evidence="3 4">
    <name type="scientific">Pararobbsia silviterrae</name>
    <dbReference type="NCBI Taxonomy" id="1792498"/>
    <lineage>
        <taxon>Bacteria</taxon>
        <taxon>Pseudomonadati</taxon>
        <taxon>Pseudomonadota</taxon>
        <taxon>Betaproteobacteria</taxon>
        <taxon>Burkholderiales</taxon>
        <taxon>Burkholderiaceae</taxon>
        <taxon>Pararobbsia</taxon>
    </lineage>
</organism>
<gene>
    <name evidence="3" type="ORF">D7S86_24955</name>
</gene>
<dbReference type="PRINTS" id="PR00081">
    <property type="entry name" value="GDHRDH"/>
</dbReference>
<dbReference type="EC" id="1.1.1.47" evidence="3"/>
<comment type="similarity">
    <text evidence="1">Belongs to the short-chain dehydrogenases/reductases (SDR) family.</text>
</comment>
<dbReference type="PANTHER" id="PTHR42760">
    <property type="entry name" value="SHORT-CHAIN DEHYDROGENASES/REDUCTASES FAMILY MEMBER"/>
    <property type="match status" value="1"/>
</dbReference>
<dbReference type="Gene3D" id="3.40.50.720">
    <property type="entry name" value="NAD(P)-binding Rossmann-like Domain"/>
    <property type="match status" value="1"/>
</dbReference>
<dbReference type="SUPFAM" id="SSF51735">
    <property type="entry name" value="NAD(P)-binding Rossmann-fold domains"/>
    <property type="match status" value="1"/>
</dbReference>
<dbReference type="RefSeq" id="WP_121090688.1">
    <property type="nucleotide sequence ID" value="NZ_RBZU01000015.1"/>
</dbReference>
<dbReference type="PANTHER" id="PTHR42760:SF115">
    <property type="entry name" value="3-OXOACYL-[ACYL-CARRIER-PROTEIN] REDUCTASE FABG"/>
    <property type="match status" value="1"/>
</dbReference>
<dbReference type="PRINTS" id="PR00080">
    <property type="entry name" value="SDRFAMILY"/>
</dbReference>
<dbReference type="NCBIfam" id="NF005559">
    <property type="entry name" value="PRK07231.1"/>
    <property type="match status" value="1"/>
</dbReference>
<reference evidence="3 4" key="1">
    <citation type="submission" date="2018-10" db="EMBL/GenBank/DDBJ databases">
        <title>Robbsia sp. DHC34, isolated from soil.</title>
        <authorList>
            <person name="Gao Z.-H."/>
            <person name="Qiu L.-H."/>
        </authorList>
    </citation>
    <scope>NUCLEOTIDE SEQUENCE [LARGE SCALE GENOMIC DNA]</scope>
    <source>
        <strain evidence="3 4">DHC34</strain>
    </source>
</reference>
<name>A0A494XF71_9BURK</name>
<accession>A0A494XF71</accession>
<dbReference type="GO" id="GO:0047936">
    <property type="term" value="F:glucose 1-dehydrogenase [NAD(P)+] activity"/>
    <property type="evidence" value="ECO:0007669"/>
    <property type="project" value="UniProtKB-EC"/>
</dbReference>
<proteinExistence type="inferred from homology"/>
<dbReference type="OrthoDB" id="9803333at2"/>
<dbReference type="FunFam" id="3.40.50.720:FF:000084">
    <property type="entry name" value="Short-chain dehydrogenase reductase"/>
    <property type="match status" value="1"/>
</dbReference>
<evidence type="ECO:0000313" key="3">
    <source>
        <dbReference type="EMBL" id="RKP46253.1"/>
    </source>
</evidence>
<evidence type="ECO:0000256" key="2">
    <source>
        <dbReference type="ARBA" id="ARBA00023002"/>
    </source>
</evidence>